<dbReference type="EMBL" id="JACHID010000004">
    <property type="protein sequence ID" value="MBB5021567.1"/>
    <property type="molecule type" value="Genomic_DNA"/>
</dbReference>
<gene>
    <name evidence="2" type="ORF">HNR37_000879</name>
</gene>
<comment type="caution">
    <text evidence="2">The sequence shown here is derived from an EMBL/GenBank/DDBJ whole genome shotgun (WGS) entry which is preliminary data.</text>
</comment>
<organism evidence="2 3">
    <name type="scientific">Desulfurispira natronophila</name>
    <dbReference type="NCBI Taxonomy" id="682562"/>
    <lineage>
        <taxon>Bacteria</taxon>
        <taxon>Pseudomonadati</taxon>
        <taxon>Chrysiogenota</taxon>
        <taxon>Chrysiogenia</taxon>
        <taxon>Chrysiogenales</taxon>
        <taxon>Chrysiogenaceae</taxon>
        <taxon>Desulfurispira</taxon>
    </lineage>
</organism>
<evidence type="ECO:0000313" key="3">
    <source>
        <dbReference type="Proteomes" id="UP000528322"/>
    </source>
</evidence>
<keyword evidence="3" id="KW-1185">Reference proteome</keyword>
<protein>
    <submittedName>
        <fullName evidence="2">Putative FmdB family regulatory protein</fullName>
    </submittedName>
</protein>
<dbReference type="PANTHER" id="PTHR34404">
    <property type="entry name" value="REGULATORY PROTEIN, FMDB FAMILY"/>
    <property type="match status" value="1"/>
</dbReference>
<dbReference type="AlphaFoldDB" id="A0A7W7Y4B6"/>
<dbReference type="InterPro" id="IPR013429">
    <property type="entry name" value="Regulatory_FmdB_Zinc_ribbon"/>
</dbReference>
<sequence>MPIYEYQCSSCGDQFEKMQKMDAPKTAPCPECEGEAQRMISLSSFALKGGGWYSDGYSSKSQAKPEPAACASAGGCPAAGQCAAASS</sequence>
<dbReference type="PANTHER" id="PTHR34404:SF2">
    <property type="entry name" value="CONSERVED SERINE RICH PROTEIN"/>
    <property type="match status" value="1"/>
</dbReference>
<feature type="domain" description="Putative regulatory protein FmdB zinc ribbon" evidence="1">
    <location>
        <begin position="1"/>
        <end position="41"/>
    </location>
</feature>
<evidence type="ECO:0000259" key="1">
    <source>
        <dbReference type="SMART" id="SM00834"/>
    </source>
</evidence>
<proteinExistence type="predicted"/>
<name>A0A7W7Y4B6_9BACT</name>
<dbReference type="Proteomes" id="UP000528322">
    <property type="component" value="Unassembled WGS sequence"/>
</dbReference>
<dbReference type="RefSeq" id="WP_183730482.1">
    <property type="nucleotide sequence ID" value="NZ_JACHID010000004.1"/>
</dbReference>
<accession>A0A7W7Y4B6</accession>
<dbReference type="NCBIfam" id="TIGR02605">
    <property type="entry name" value="CxxC_CxxC_SSSS"/>
    <property type="match status" value="1"/>
</dbReference>
<dbReference type="SMART" id="SM00834">
    <property type="entry name" value="CxxC_CXXC_SSSS"/>
    <property type="match status" value="1"/>
</dbReference>
<evidence type="ECO:0000313" key="2">
    <source>
        <dbReference type="EMBL" id="MBB5021567.1"/>
    </source>
</evidence>
<dbReference type="Pfam" id="PF09723">
    <property type="entry name" value="Zn_ribbon_8"/>
    <property type="match status" value="1"/>
</dbReference>
<reference evidence="2 3" key="1">
    <citation type="submission" date="2020-08" db="EMBL/GenBank/DDBJ databases">
        <title>Genomic Encyclopedia of Type Strains, Phase IV (KMG-IV): sequencing the most valuable type-strain genomes for metagenomic binning, comparative biology and taxonomic classification.</title>
        <authorList>
            <person name="Goeker M."/>
        </authorList>
    </citation>
    <scope>NUCLEOTIDE SEQUENCE [LARGE SCALE GENOMIC DNA]</scope>
    <source>
        <strain evidence="2 3">DSM 22071</strain>
    </source>
</reference>